<dbReference type="PANTHER" id="PTHR45504">
    <property type="entry name" value="CHAPERONE DNAJ-DOMAIN SUPERFAMILY PROTEIN"/>
    <property type="match status" value="1"/>
</dbReference>
<dbReference type="OrthoDB" id="10250354at2759"/>
<gene>
    <name evidence="3" type="ORF">MNEG_4148</name>
</gene>
<feature type="domain" description="J" evidence="2">
    <location>
        <begin position="1"/>
        <end position="64"/>
    </location>
</feature>
<dbReference type="KEGG" id="mng:MNEG_4148"/>
<dbReference type="CDD" id="cd06257">
    <property type="entry name" value="DnaJ"/>
    <property type="match status" value="1"/>
</dbReference>
<evidence type="ECO:0000259" key="2">
    <source>
        <dbReference type="PROSITE" id="PS50076"/>
    </source>
</evidence>
<dbReference type="PANTHER" id="PTHR45504:SF3">
    <property type="entry name" value="CHAPERONE DNAJ-DOMAIN SUPERFAMILY PROTEIN"/>
    <property type="match status" value="1"/>
</dbReference>
<dbReference type="InterPro" id="IPR018253">
    <property type="entry name" value="DnaJ_domain_CS"/>
</dbReference>
<evidence type="ECO:0000313" key="3">
    <source>
        <dbReference type="EMBL" id="KIZ03808.1"/>
    </source>
</evidence>
<dbReference type="GeneID" id="25737026"/>
<evidence type="ECO:0000313" key="4">
    <source>
        <dbReference type="Proteomes" id="UP000054498"/>
    </source>
</evidence>
<accession>A0A0D2JZ65</accession>
<dbReference type="PROSITE" id="PS00636">
    <property type="entry name" value="DNAJ_1"/>
    <property type="match status" value="1"/>
</dbReference>
<dbReference type="GO" id="GO:0005737">
    <property type="term" value="C:cytoplasm"/>
    <property type="evidence" value="ECO:0007669"/>
    <property type="project" value="TreeGrafter"/>
</dbReference>
<feature type="region of interest" description="Disordered" evidence="1">
    <location>
        <begin position="105"/>
        <end position="144"/>
    </location>
</feature>
<dbReference type="AlphaFoldDB" id="A0A0D2JZ65"/>
<proteinExistence type="predicted"/>
<dbReference type="InterPro" id="IPR001623">
    <property type="entry name" value="DnaJ_domain"/>
</dbReference>
<dbReference type="PROSITE" id="PS50076">
    <property type="entry name" value="DNAJ_2"/>
    <property type="match status" value="1"/>
</dbReference>
<dbReference type="PRINTS" id="PR00625">
    <property type="entry name" value="JDOMAIN"/>
</dbReference>
<dbReference type="Pfam" id="PF00226">
    <property type="entry name" value="DnaJ"/>
    <property type="match status" value="1"/>
</dbReference>
<dbReference type="SUPFAM" id="SSF46565">
    <property type="entry name" value="Chaperone J-domain"/>
    <property type="match status" value="1"/>
</dbReference>
<sequence>MCDFFSPPSPVTLYERLGVGLTQWHPDRHRGDDGGAAQRRFQEIQEAYEVLMDSQRRRAYDMQLLHLLDVEEYLSRFHELVLTVNGLDMELPSSAHDHHIASAAAAAGAGHHHHHYGHGHGQQPPADAGQQLMAHSGGRMLKAA</sequence>
<evidence type="ECO:0000256" key="1">
    <source>
        <dbReference type="SAM" id="MobiDB-lite"/>
    </source>
</evidence>
<keyword evidence="4" id="KW-1185">Reference proteome</keyword>
<dbReference type="SMART" id="SM00271">
    <property type="entry name" value="DnaJ"/>
    <property type="match status" value="1"/>
</dbReference>
<protein>
    <submittedName>
        <fullName evidence="3">DnaJ-like protein</fullName>
    </submittedName>
</protein>
<reference evidence="3 4" key="1">
    <citation type="journal article" date="2013" name="BMC Genomics">
        <title>Reconstruction of the lipid metabolism for the microalga Monoraphidium neglectum from its genome sequence reveals characteristics suitable for biofuel production.</title>
        <authorList>
            <person name="Bogen C."/>
            <person name="Al-Dilaimi A."/>
            <person name="Albersmeier A."/>
            <person name="Wichmann J."/>
            <person name="Grundmann M."/>
            <person name="Rupp O."/>
            <person name="Lauersen K.J."/>
            <person name="Blifernez-Klassen O."/>
            <person name="Kalinowski J."/>
            <person name="Goesmann A."/>
            <person name="Mussgnug J.H."/>
            <person name="Kruse O."/>
        </authorList>
    </citation>
    <scope>NUCLEOTIDE SEQUENCE [LARGE SCALE GENOMIC DNA]</scope>
    <source>
        <strain evidence="3 4">SAG 48.87</strain>
    </source>
</reference>
<dbReference type="Gene3D" id="1.10.287.110">
    <property type="entry name" value="DnaJ domain"/>
    <property type="match status" value="1"/>
</dbReference>
<organism evidence="3 4">
    <name type="scientific">Monoraphidium neglectum</name>
    <dbReference type="NCBI Taxonomy" id="145388"/>
    <lineage>
        <taxon>Eukaryota</taxon>
        <taxon>Viridiplantae</taxon>
        <taxon>Chlorophyta</taxon>
        <taxon>core chlorophytes</taxon>
        <taxon>Chlorophyceae</taxon>
        <taxon>CS clade</taxon>
        <taxon>Sphaeropleales</taxon>
        <taxon>Selenastraceae</taxon>
        <taxon>Monoraphidium</taxon>
    </lineage>
</organism>
<dbReference type="GO" id="GO:0005634">
    <property type="term" value="C:nucleus"/>
    <property type="evidence" value="ECO:0007669"/>
    <property type="project" value="TreeGrafter"/>
</dbReference>
<dbReference type="EMBL" id="KK100779">
    <property type="protein sequence ID" value="KIZ03808.1"/>
    <property type="molecule type" value="Genomic_DNA"/>
</dbReference>
<name>A0A0D2JZ65_9CHLO</name>
<dbReference type="STRING" id="145388.A0A0D2JZ65"/>
<dbReference type="RefSeq" id="XP_013902827.1">
    <property type="nucleotide sequence ID" value="XM_014047373.1"/>
</dbReference>
<dbReference type="InterPro" id="IPR036869">
    <property type="entry name" value="J_dom_sf"/>
</dbReference>
<dbReference type="Proteomes" id="UP000054498">
    <property type="component" value="Unassembled WGS sequence"/>
</dbReference>